<name>J3P160_GAET3</name>
<reference evidence="4" key="5">
    <citation type="submission" date="2018-04" db="UniProtKB">
        <authorList>
            <consortium name="EnsemblFungi"/>
        </authorList>
    </citation>
    <scope>IDENTIFICATION</scope>
    <source>
        <strain evidence="4">R3-111a-1</strain>
    </source>
</reference>
<accession>J3P160</accession>
<dbReference type="InterPro" id="IPR036020">
    <property type="entry name" value="WW_dom_sf"/>
</dbReference>
<dbReference type="VEuPathDB" id="FungiDB:GGTG_07257"/>
<dbReference type="Proteomes" id="UP000006039">
    <property type="component" value="Unassembled WGS sequence"/>
</dbReference>
<reference evidence="3" key="2">
    <citation type="submission" date="2010-07" db="EMBL/GenBank/DDBJ databases">
        <authorList>
            <consortium name="The Broad Institute Genome Sequencing Platform"/>
            <consortium name="Broad Institute Genome Sequencing Center for Infectious Disease"/>
            <person name="Ma L.-J."/>
            <person name="Dead R."/>
            <person name="Young S."/>
            <person name="Zeng Q."/>
            <person name="Koehrsen M."/>
            <person name="Alvarado L."/>
            <person name="Berlin A."/>
            <person name="Chapman S.B."/>
            <person name="Chen Z."/>
            <person name="Freedman E."/>
            <person name="Gellesch M."/>
            <person name="Goldberg J."/>
            <person name="Griggs A."/>
            <person name="Gujja S."/>
            <person name="Heilman E.R."/>
            <person name="Heiman D."/>
            <person name="Hepburn T."/>
            <person name="Howarth C."/>
            <person name="Jen D."/>
            <person name="Larson L."/>
            <person name="Mehta T."/>
            <person name="Neiman D."/>
            <person name="Pearson M."/>
            <person name="Roberts A."/>
            <person name="Saif S."/>
            <person name="Shea T."/>
            <person name="Shenoy N."/>
            <person name="Sisk P."/>
            <person name="Stolte C."/>
            <person name="Sykes S."/>
            <person name="Walk T."/>
            <person name="White J."/>
            <person name="Yandava C."/>
            <person name="Haas B."/>
            <person name="Nusbaum C."/>
            <person name="Birren B."/>
        </authorList>
    </citation>
    <scope>NUCLEOTIDE SEQUENCE</scope>
    <source>
        <strain evidence="3">R3-111a-1</strain>
    </source>
</reference>
<dbReference type="RefSeq" id="XP_009223345.1">
    <property type="nucleotide sequence ID" value="XM_009225081.1"/>
</dbReference>
<feature type="domain" description="WW" evidence="2">
    <location>
        <begin position="10"/>
        <end position="42"/>
    </location>
</feature>
<dbReference type="InterPro" id="IPR001202">
    <property type="entry name" value="WW_dom"/>
</dbReference>
<organism evidence="3">
    <name type="scientific">Gaeumannomyces tritici (strain R3-111a-1)</name>
    <name type="common">Wheat and barley take-all root rot fungus</name>
    <name type="synonym">Gaeumannomyces graminis var. tritici</name>
    <dbReference type="NCBI Taxonomy" id="644352"/>
    <lineage>
        <taxon>Eukaryota</taxon>
        <taxon>Fungi</taxon>
        <taxon>Dikarya</taxon>
        <taxon>Ascomycota</taxon>
        <taxon>Pezizomycotina</taxon>
        <taxon>Sordariomycetes</taxon>
        <taxon>Sordariomycetidae</taxon>
        <taxon>Magnaporthales</taxon>
        <taxon>Magnaporthaceae</taxon>
        <taxon>Gaeumannomyces</taxon>
    </lineage>
</organism>
<dbReference type="SMART" id="SM00456">
    <property type="entry name" value="WW"/>
    <property type="match status" value="2"/>
</dbReference>
<evidence type="ECO:0000259" key="2">
    <source>
        <dbReference type="SMART" id="SM00456"/>
    </source>
</evidence>
<reference evidence="3" key="3">
    <citation type="submission" date="2010-09" db="EMBL/GenBank/DDBJ databases">
        <title>Annotation of Gaeumannomyces graminis var. tritici R3-111a-1.</title>
        <authorList>
            <consortium name="The Broad Institute Genome Sequencing Platform"/>
            <person name="Ma L.-J."/>
            <person name="Dead R."/>
            <person name="Young S.K."/>
            <person name="Zeng Q."/>
            <person name="Gargeya S."/>
            <person name="Fitzgerald M."/>
            <person name="Haas B."/>
            <person name="Abouelleil A."/>
            <person name="Alvarado L."/>
            <person name="Arachchi H.M."/>
            <person name="Berlin A."/>
            <person name="Brown A."/>
            <person name="Chapman S.B."/>
            <person name="Chen Z."/>
            <person name="Dunbar C."/>
            <person name="Freedman E."/>
            <person name="Gearin G."/>
            <person name="Gellesch M."/>
            <person name="Goldberg J."/>
            <person name="Griggs A."/>
            <person name="Gujja S."/>
            <person name="Heiman D."/>
            <person name="Howarth C."/>
            <person name="Larson L."/>
            <person name="Lui A."/>
            <person name="MacDonald P.J.P."/>
            <person name="Mehta T."/>
            <person name="Montmayeur A."/>
            <person name="Murphy C."/>
            <person name="Neiman D."/>
            <person name="Pearson M."/>
            <person name="Priest M."/>
            <person name="Roberts A."/>
            <person name="Saif S."/>
            <person name="Shea T."/>
            <person name="Shenoy N."/>
            <person name="Sisk P."/>
            <person name="Stolte C."/>
            <person name="Sykes S."/>
            <person name="Yandava C."/>
            <person name="Wortman J."/>
            <person name="Nusbaum C."/>
            <person name="Birren B."/>
        </authorList>
    </citation>
    <scope>NUCLEOTIDE SEQUENCE</scope>
    <source>
        <strain evidence="3">R3-111a-1</strain>
    </source>
</reference>
<dbReference type="eggNOG" id="ENOG502RN9E">
    <property type="taxonomic scope" value="Eukaryota"/>
</dbReference>
<dbReference type="HOGENOM" id="CLU_1107206_0_0_1"/>
<proteinExistence type="predicted"/>
<dbReference type="EMBL" id="GL385397">
    <property type="protein sequence ID" value="EJT77345.1"/>
    <property type="molecule type" value="Genomic_DNA"/>
</dbReference>
<reference evidence="5" key="1">
    <citation type="submission" date="2010-07" db="EMBL/GenBank/DDBJ databases">
        <title>The genome sequence of Gaeumannomyces graminis var. tritici strain R3-111a-1.</title>
        <authorList>
            <consortium name="The Broad Institute Genome Sequencing Platform"/>
            <person name="Ma L.-J."/>
            <person name="Dead R."/>
            <person name="Young S."/>
            <person name="Zeng Q."/>
            <person name="Koehrsen M."/>
            <person name="Alvarado L."/>
            <person name="Berlin A."/>
            <person name="Chapman S.B."/>
            <person name="Chen Z."/>
            <person name="Freedman E."/>
            <person name="Gellesch M."/>
            <person name="Goldberg J."/>
            <person name="Griggs A."/>
            <person name="Gujja S."/>
            <person name="Heilman E.R."/>
            <person name="Heiman D."/>
            <person name="Hepburn T."/>
            <person name="Howarth C."/>
            <person name="Jen D."/>
            <person name="Larson L."/>
            <person name="Mehta T."/>
            <person name="Neiman D."/>
            <person name="Pearson M."/>
            <person name="Roberts A."/>
            <person name="Saif S."/>
            <person name="Shea T."/>
            <person name="Shenoy N."/>
            <person name="Sisk P."/>
            <person name="Stolte C."/>
            <person name="Sykes S."/>
            <person name="Walk T."/>
            <person name="White J."/>
            <person name="Yandava C."/>
            <person name="Haas B."/>
            <person name="Nusbaum C."/>
            <person name="Birren B."/>
        </authorList>
    </citation>
    <scope>NUCLEOTIDE SEQUENCE [LARGE SCALE GENOMIC DNA]</scope>
    <source>
        <strain evidence="5">R3-111a-1</strain>
    </source>
</reference>
<dbReference type="EnsemblFungi" id="EJT77345">
    <property type="protein sequence ID" value="EJT77345"/>
    <property type="gene ID" value="GGTG_07257"/>
</dbReference>
<feature type="domain" description="WW" evidence="2">
    <location>
        <begin position="109"/>
        <end position="141"/>
    </location>
</feature>
<gene>
    <name evidence="4" type="primary">20347715</name>
    <name evidence="3" type="ORF">GGTG_07257</name>
</gene>
<dbReference type="GeneID" id="20347715"/>
<keyword evidence="5" id="KW-1185">Reference proteome</keyword>
<dbReference type="SUPFAM" id="SSF51045">
    <property type="entry name" value="WW domain"/>
    <property type="match status" value="1"/>
</dbReference>
<evidence type="ECO:0000313" key="3">
    <source>
        <dbReference type="EMBL" id="EJT77345.1"/>
    </source>
</evidence>
<feature type="region of interest" description="Disordered" evidence="1">
    <location>
        <begin position="205"/>
        <end position="243"/>
    </location>
</feature>
<protein>
    <recommendedName>
        <fullName evidence="2">WW domain-containing protein</fullName>
    </recommendedName>
</protein>
<dbReference type="AlphaFoldDB" id="J3P160"/>
<reference evidence="4" key="4">
    <citation type="journal article" date="2015" name="G3 (Bethesda)">
        <title>Genome sequences of three phytopathogenic species of the Magnaporthaceae family of fungi.</title>
        <authorList>
            <person name="Okagaki L.H."/>
            <person name="Nunes C.C."/>
            <person name="Sailsbery J."/>
            <person name="Clay B."/>
            <person name="Brown D."/>
            <person name="John T."/>
            <person name="Oh Y."/>
            <person name="Young N."/>
            <person name="Fitzgerald M."/>
            <person name="Haas B.J."/>
            <person name="Zeng Q."/>
            <person name="Young S."/>
            <person name="Adiconis X."/>
            <person name="Fan L."/>
            <person name="Levin J.Z."/>
            <person name="Mitchell T.K."/>
            <person name="Okubara P.A."/>
            <person name="Farman M.L."/>
            <person name="Kohn L.M."/>
            <person name="Birren B."/>
            <person name="Ma L.-J."/>
            <person name="Dean R.A."/>
        </authorList>
    </citation>
    <scope>NUCLEOTIDE SEQUENCE</scope>
    <source>
        <strain evidence="4">R3-111a-1</strain>
    </source>
</reference>
<sequence>MLTLTLPQSKLPKGYVMCPSREGYKYYVNVETNTSSLRNPSTYKALQDVGIVDPLERMSTVHPSLAALNKPNIEVPALWRRFEDEAGVIFYAKPDGTRLLSHPYADGHALVPPWVALEGKDGETRFWNKEEKRSQTENPNRQFLAYAVITAGIQEEDYWQTKGCVPAWVVQDMTVPQPGEQAVPYSVNYRTGNLWPRYRRSINLAKERPQSTYQTPGPALPDDRPESDDELPAAADERPPNSLQAFNIFAV</sequence>
<evidence type="ECO:0000256" key="1">
    <source>
        <dbReference type="SAM" id="MobiDB-lite"/>
    </source>
</evidence>
<evidence type="ECO:0000313" key="5">
    <source>
        <dbReference type="Proteomes" id="UP000006039"/>
    </source>
</evidence>
<evidence type="ECO:0000313" key="4">
    <source>
        <dbReference type="EnsemblFungi" id="EJT77345"/>
    </source>
</evidence>